<protein>
    <submittedName>
        <fullName evidence="3">Uncharacterized protein</fullName>
    </submittedName>
</protein>
<feature type="compositionally biased region" description="Low complexity" evidence="2">
    <location>
        <begin position="1621"/>
        <end position="1638"/>
    </location>
</feature>
<feature type="region of interest" description="Disordered" evidence="2">
    <location>
        <begin position="1815"/>
        <end position="1875"/>
    </location>
</feature>
<comment type="caution">
    <text evidence="3">The sequence shown here is derived from an EMBL/GenBank/DDBJ whole genome shotgun (WGS) entry which is preliminary data.</text>
</comment>
<proteinExistence type="predicted"/>
<keyword evidence="1" id="KW-0175">Coiled coil</keyword>
<feature type="coiled-coil region" evidence="1">
    <location>
        <begin position="267"/>
        <end position="301"/>
    </location>
</feature>
<name>A0A836CN58_9STRA</name>
<evidence type="ECO:0000313" key="3">
    <source>
        <dbReference type="EMBL" id="KAG5189491.1"/>
    </source>
</evidence>
<feature type="compositionally biased region" description="Polar residues" evidence="2">
    <location>
        <begin position="1816"/>
        <end position="1827"/>
    </location>
</feature>
<dbReference type="Proteomes" id="UP000664859">
    <property type="component" value="Unassembled WGS sequence"/>
</dbReference>
<feature type="compositionally biased region" description="Polar residues" evidence="2">
    <location>
        <begin position="1605"/>
        <end position="1620"/>
    </location>
</feature>
<feature type="region of interest" description="Disordered" evidence="2">
    <location>
        <begin position="870"/>
        <end position="893"/>
    </location>
</feature>
<feature type="compositionally biased region" description="Low complexity" evidence="2">
    <location>
        <begin position="874"/>
        <end position="888"/>
    </location>
</feature>
<feature type="compositionally biased region" description="Polar residues" evidence="2">
    <location>
        <begin position="1488"/>
        <end position="1499"/>
    </location>
</feature>
<feature type="region of interest" description="Disordered" evidence="2">
    <location>
        <begin position="1129"/>
        <end position="1166"/>
    </location>
</feature>
<evidence type="ECO:0000256" key="1">
    <source>
        <dbReference type="SAM" id="Coils"/>
    </source>
</evidence>
<sequence>MPSDDDTSTCEDMLSESLLFYSPLIIEHLLTSRLCCELFGTPRPSALTWKNELRMRSTIALCRVRGSMQPDSSHQRSESDVNHCRRVACSRLTMAMLLTSLIKAPHVGTHEKLTEKVGCSYSSMSSSSSSSVKDLLNQEQFKLIRGVFESWREEALAAVDKSQFADIFGGNQQQIAIAHKFHKTVRDLQAAQLKPGAQNVNVNTGLPWLFEREGLRLDELDLKTTQEPLMCEIGGFFVDGDKKMVVIVVSKAAGEMEVTNKHTAAELDEYIVALQKEDETLKLAKKEANKLKDAAKTYADLRLWLTVQAPRKSTGHLRKYADGTWSMIMVLAPQHLSVQAELKAACKKHLFRLPHLSMIDVYESSVRRSLCIDNRHPFPKHWVDSTERPSRMYAPHPKPKAVENGQLTKLSALRSHGRLQYGVRIEAKVNELRCHARFSQHVRYTLSTVLHELNSAKHPDETAEAFCSAGGVSAVAAVLSPGTTALAESDAGEVASPLVVAGASQVLRTVVELTGRVDQLFQDAVAAVAVCVLNALPSAQDGGHAANGNAVYAKGGSGKTTPRSSHLTEMALECAKLIAASAATSCERTVAVHGGVLAVMATMRYVAPCNAGVLLPCLDAVELLSRLSEGRRALLHANGAGHEYTVKLLADTLSNTDLLCVEGEAGLVRALKTLDRLSVELCAEGDADSISGEVASGVRQAVQQCQANAEVRRVGGTLLVRLLSGGRNQAQQAVAQLMQCVATAFAPQAQDLSSAGADSPTVAVAQTLAALACTIRGALNVARSLCAETAQHGVKSASSAFIVLNNGTTGILTWPLPIVHHVCAAATSGAGHTAAVEVLRWCGGSCQLATPCLSLVERLAEAAAAINDPASEWSSSRHSAPRRPSLSPIPGVTSTSLMPAGSPGCPGSPGSVTLTIDGRRSTGGVQSIVESLLTLGAAGKAVAVADRLLKSAAPAARKGAAEVAAIGASIAAALALVRCHDLHTSAQDQHTAAVPVCSFDERTLFNTAAEALAGVAITSRSTAQSSLGAIAWYLQKRRSVSAQEEDEETAALKGGSTVIAAMSAHPLDALVQLHFACLLAVVLASTGSHILKNKCLVHCHNAEPHSYLVMALNETPQVVTMLDSLAKKEAAQQPEGSAGTANATSAGSRLEKLREAAAQAEAAASSRHEASFQGDLLQLELLDCDDDDEDEVEDDDMPAHSPADDERVDALWRKLAKVRAKAEYPIDGSAHGRYAKTPVEELRSDIATVMEAGAKNGGNRCSLAMLKVEKVLLSELLRAEKRAAATPPPPPPESVLASAEATMNTLKGTLVNARPAVWGQMTRAVNLCQNPDERVSLFKEAHLGVKRTIVVRALDVRPLTSMSPCICIRCATYCWHLEWDQYVLVFVGAHTAVRSTAALVLCTQRARQPIPPAYHPFACCSLAPIFVQAYDNLTDEQRFELATATEIDKNKELLIKLGEVCLLEETAEDVRRHRKAASAPHMPRNCSARLSVTSGNAGTRSRRNSTESVDDGPPMFSQTAPRSTSTAQFTAPAMTHFRAKSTGNVLTRRATAGPDAHMTATSPTSTSSRRLSSTPLTGSSPTAASASARRHGSTPTTGNSPGSSRRLSATTPTASGASQRISTTPIALAASSPTASASVRRLSTTPIAVAADSAGPSHRRGGASSRGGESRGSSSHIRGSSQQANGSRSSTGGAVESSAFARRDTDASSAAHTEASSQGEIPPPARGSATKSSKSQRESFINPPKARSMLRQNLKLRKKEVASAWAQAQCVTSQQACVRGAPSMAAGMSELNAHACDKSALQITRHMRACARSLHGKQQTSGATTAAVNAGGHAGSPEAQSMSAVQIVERQPPTSTSTATRGGAHQALSNNSGHRVQHSSMTEYYSALGAAQELILGQYSLGLQKQLWIITRSDGYNRVCDRVQWRGCKQAWPAGSLARTVSRPFSVLRRGLFKLFEPVTPAPAVMEAAAAAVDSAADAAADLIVIDETEASLPAVAAAAAGPEAALPAAAAGSDPPILWEDDDRLAPYTVVEREGAIYKYYVIVEHPTDNTKLLAFWCFSLPCSANQLALLTLAIHVCGT</sequence>
<feature type="compositionally biased region" description="Low complexity" evidence="2">
    <location>
        <begin position="1559"/>
        <end position="1604"/>
    </location>
</feature>
<feature type="compositionally biased region" description="Low complexity" evidence="2">
    <location>
        <begin position="1156"/>
        <end position="1165"/>
    </location>
</feature>
<organism evidence="3 4">
    <name type="scientific">Tribonema minus</name>
    <dbReference type="NCBI Taxonomy" id="303371"/>
    <lineage>
        <taxon>Eukaryota</taxon>
        <taxon>Sar</taxon>
        <taxon>Stramenopiles</taxon>
        <taxon>Ochrophyta</taxon>
        <taxon>PX clade</taxon>
        <taxon>Xanthophyceae</taxon>
        <taxon>Tribonematales</taxon>
        <taxon>Tribonemataceae</taxon>
        <taxon>Tribonema</taxon>
    </lineage>
</organism>
<feature type="compositionally biased region" description="Polar residues" evidence="2">
    <location>
        <begin position="1516"/>
        <end position="1529"/>
    </location>
</feature>
<accession>A0A836CN58</accession>
<feature type="compositionally biased region" description="Low complexity" evidence="2">
    <location>
        <begin position="1662"/>
        <end position="1681"/>
    </location>
</feature>
<gene>
    <name evidence="3" type="ORF">JKP88DRAFT_267260</name>
</gene>
<feature type="compositionally biased region" description="Low complexity" evidence="2">
    <location>
        <begin position="1136"/>
        <end position="1148"/>
    </location>
</feature>
<feature type="region of interest" description="Disordered" evidence="2">
    <location>
        <begin position="1473"/>
        <end position="1747"/>
    </location>
</feature>
<evidence type="ECO:0000256" key="2">
    <source>
        <dbReference type="SAM" id="MobiDB-lite"/>
    </source>
</evidence>
<keyword evidence="4" id="KW-1185">Reference proteome</keyword>
<evidence type="ECO:0000313" key="4">
    <source>
        <dbReference type="Proteomes" id="UP000664859"/>
    </source>
</evidence>
<dbReference type="EMBL" id="JAFCMP010000049">
    <property type="protein sequence ID" value="KAG5189491.1"/>
    <property type="molecule type" value="Genomic_DNA"/>
</dbReference>
<feature type="compositionally biased region" description="Polar residues" evidence="2">
    <location>
        <begin position="1707"/>
        <end position="1719"/>
    </location>
</feature>
<reference evidence="3" key="1">
    <citation type="submission" date="2021-02" db="EMBL/GenBank/DDBJ databases">
        <title>First Annotated Genome of the Yellow-green Alga Tribonema minus.</title>
        <authorList>
            <person name="Mahan K.M."/>
        </authorList>
    </citation>
    <scope>NUCLEOTIDE SEQUENCE</scope>
    <source>
        <strain evidence="3">UTEX B ZZ1240</strain>
    </source>
</reference>
<feature type="compositionally biased region" description="Polar residues" evidence="2">
    <location>
        <begin position="1682"/>
        <end position="1692"/>
    </location>
</feature>